<dbReference type="RefSeq" id="WP_069796734.1">
    <property type="nucleotide sequence ID" value="NZ_CP034157.1"/>
</dbReference>
<comment type="caution">
    <text evidence="4">The sequence shown here is derived from an EMBL/GenBank/DDBJ whole genome shotgun (WGS) entry which is preliminary data.</text>
</comment>
<accession>A0A1E5UHT1</accession>
<dbReference type="Proteomes" id="UP000095601">
    <property type="component" value="Unassembled WGS sequence"/>
</dbReference>
<dbReference type="Pfam" id="PF10614">
    <property type="entry name" value="CsgF"/>
    <property type="match status" value="1"/>
</dbReference>
<dbReference type="InterPro" id="IPR018893">
    <property type="entry name" value="T8SS_CsgF"/>
</dbReference>
<comment type="function">
    <text evidence="1">May be involved in the biogenesis of curli organelles.</text>
</comment>
<evidence type="ECO:0000313" key="4">
    <source>
        <dbReference type="EMBL" id="OEL12437.1"/>
    </source>
</evidence>
<keyword evidence="5" id="KW-1185">Reference proteome</keyword>
<keyword evidence="3" id="KW-0732">Signal</keyword>
<proteinExistence type="predicted"/>
<evidence type="ECO:0000256" key="2">
    <source>
        <dbReference type="ARBA" id="ARBA00014031"/>
    </source>
</evidence>
<dbReference type="OrthoDB" id="1443407at2"/>
<organism evidence="4 5">
    <name type="scientific">Cloacibacterium normanense</name>
    <dbReference type="NCBI Taxonomy" id="237258"/>
    <lineage>
        <taxon>Bacteria</taxon>
        <taxon>Pseudomonadati</taxon>
        <taxon>Bacteroidota</taxon>
        <taxon>Flavobacteriia</taxon>
        <taxon>Flavobacteriales</taxon>
        <taxon>Weeksellaceae</taxon>
    </lineage>
</organism>
<reference evidence="4 5" key="1">
    <citation type="submission" date="2016-09" db="EMBL/GenBank/DDBJ databases">
        <authorList>
            <person name="Capua I."/>
            <person name="De Benedictis P."/>
            <person name="Joannis T."/>
            <person name="Lombin L.H."/>
            <person name="Cattoli G."/>
        </authorList>
    </citation>
    <scope>NUCLEOTIDE SEQUENCE [LARGE SCALE GENOMIC DNA]</scope>
    <source>
        <strain evidence="4 5">NRS-1</strain>
    </source>
</reference>
<evidence type="ECO:0000313" key="5">
    <source>
        <dbReference type="Proteomes" id="UP000095601"/>
    </source>
</evidence>
<dbReference type="KEGG" id="cnr:EB819_06585"/>
<sequence length="134" mass="15093">MKKIIALCFVLAFAENNAQQFVYKPLNPNFGGETFNYQMLLSSANAQNQFDNNDNTLRDFNINSLDNFTESLNRQLLSQLSQKIFQEQFGTGDLKPGVYNFGSLYIEITNGSGGLYINILNTTTGEQSQIFIPQ</sequence>
<evidence type="ECO:0000256" key="1">
    <source>
        <dbReference type="ARBA" id="ARBA00003989"/>
    </source>
</evidence>
<dbReference type="EMBL" id="MKGI01000005">
    <property type="protein sequence ID" value="OEL12437.1"/>
    <property type="molecule type" value="Genomic_DNA"/>
</dbReference>
<gene>
    <name evidence="4" type="ORF">BHF72_1192</name>
</gene>
<dbReference type="AlphaFoldDB" id="A0A1E5UHT1"/>
<protein>
    <recommendedName>
        <fullName evidence="2">Curli production assembly/transport component CsgF</fullName>
    </recommendedName>
</protein>
<dbReference type="STRING" id="237258.SAMN04489756_10227"/>
<name>A0A1E5UHT1_9FLAO</name>
<evidence type="ECO:0000256" key="3">
    <source>
        <dbReference type="ARBA" id="ARBA00022729"/>
    </source>
</evidence>